<proteinExistence type="predicted"/>
<dbReference type="InterPro" id="IPR010775">
    <property type="entry name" value="DUF1365"/>
</dbReference>
<dbReference type="Proteomes" id="UP000182284">
    <property type="component" value="Unassembled WGS sequence"/>
</dbReference>
<gene>
    <name evidence="2" type="ORF">SAMN04488117_101784</name>
</gene>
<dbReference type="RefSeq" id="WP_074641189.1">
    <property type="nucleotide sequence ID" value="NZ_FNBL01000001.1"/>
</dbReference>
<evidence type="ECO:0000313" key="3">
    <source>
        <dbReference type="Proteomes" id="UP000182284"/>
    </source>
</evidence>
<evidence type="ECO:0000313" key="2">
    <source>
        <dbReference type="EMBL" id="SDE93479.1"/>
    </source>
</evidence>
<evidence type="ECO:0000256" key="1">
    <source>
        <dbReference type="SAM" id="MobiDB-lite"/>
    </source>
</evidence>
<dbReference type="PANTHER" id="PTHR33973">
    <property type="entry name" value="OS07G0153300 PROTEIN"/>
    <property type="match status" value="1"/>
</dbReference>
<dbReference type="PANTHER" id="PTHR33973:SF4">
    <property type="entry name" value="OS07G0153300 PROTEIN"/>
    <property type="match status" value="1"/>
</dbReference>
<protein>
    <recommendedName>
        <fullName evidence="4">DUF1365 domain-containing protein</fullName>
    </recommendedName>
</protein>
<dbReference type="EMBL" id="FNBL01000001">
    <property type="protein sequence ID" value="SDE93479.1"/>
    <property type="molecule type" value="Genomic_DNA"/>
</dbReference>
<dbReference type="AlphaFoldDB" id="A0A1G7GZV2"/>
<organism evidence="2 3">
    <name type="scientific">Celeribacter baekdonensis</name>
    <dbReference type="NCBI Taxonomy" id="875171"/>
    <lineage>
        <taxon>Bacteria</taxon>
        <taxon>Pseudomonadati</taxon>
        <taxon>Pseudomonadota</taxon>
        <taxon>Alphaproteobacteria</taxon>
        <taxon>Rhodobacterales</taxon>
        <taxon>Roseobacteraceae</taxon>
        <taxon>Celeribacter</taxon>
    </lineage>
</organism>
<dbReference type="Pfam" id="PF07103">
    <property type="entry name" value="DUF1365"/>
    <property type="match status" value="1"/>
</dbReference>
<accession>A0A1G7GZV2</accession>
<dbReference type="OrthoDB" id="9778801at2"/>
<reference evidence="2 3" key="1">
    <citation type="submission" date="2016-10" db="EMBL/GenBank/DDBJ databases">
        <authorList>
            <person name="de Groot N.N."/>
        </authorList>
    </citation>
    <scope>NUCLEOTIDE SEQUENCE [LARGE SCALE GENOMIC DNA]</scope>
    <source>
        <strain evidence="2 3">DSM 27375</strain>
    </source>
</reference>
<name>A0A1G7GZV2_9RHOB</name>
<feature type="region of interest" description="Disordered" evidence="1">
    <location>
        <begin position="235"/>
        <end position="263"/>
    </location>
</feature>
<sequence>MIAPEHIAGHTVHARRGAIKHAFRYGVDYVLIDPESPRHPRLFSRNRFNLFAVHDRDHGGIRDAGQGAVWARETLENAGLSEGYSLRLLTQPSFVGFSFNPVSFWLACREDALVAVIAEVNNTFGDRHNYLCHLPDFAPISPDDVITARKVFHVSPFQEIKGGYSFSFAIHRDRIAIRILHDNGQEGLIATLTGARQPLTNGSILRATLRRPLGALRTLILIYTQALRLKLKGAAYRPRPAPPKDSLSPPKMPLTPSTKEVQS</sequence>
<evidence type="ECO:0008006" key="4">
    <source>
        <dbReference type="Google" id="ProtNLM"/>
    </source>
</evidence>